<gene>
    <name evidence="2" type="ORF">F4557_005244</name>
</gene>
<evidence type="ECO:0000256" key="1">
    <source>
        <dbReference type="SAM" id="MobiDB-lite"/>
    </source>
</evidence>
<organism evidence="2 3">
    <name type="scientific">Actinomadura livida</name>
    <dbReference type="NCBI Taxonomy" id="79909"/>
    <lineage>
        <taxon>Bacteria</taxon>
        <taxon>Bacillati</taxon>
        <taxon>Actinomycetota</taxon>
        <taxon>Actinomycetes</taxon>
        <taxon>Streptosporangiales</taxon>
        <taxon>Thermomonosporaceae</taxon>
        <taxon>Actinomadura</taxon>
    </lineage>
</organism>
<evidence type="ECO:0000313" key="2">
    <source>
        <dbReference type="EMBL" id="MBB4776826.1"/>
    </source>
</evidence>
<sequence>MRRAMSYVAPWAGVTALAVALSWLGVRGVVRGAVSERSSPPPIAGPVIRSSPPGPTSIGSPTSHPGPPPGEDRGPKPSKTPKAPPPATPGERESSGTPSRKPPDNVRSYVTRGGRTAMAIEKDHVRLVSATPNPGYETRVTKARGWLRVDFLDDDHTSSVIATWAEGDPAVKVYEY</sequence>
<comment type="caution">
    <text evidence="2">The sequence shown here is derived from an EMBL/GenBank/DDBJ whole genome shotgun (WGS) entry which is preliminary data.</text>
</comment>
<proteinExistence type="predicted"/>
<dbReference type="Proteomes" id="UP000549343">
    <property type="component" value="Unassembled WGS sequence"/>
</dbReference>
<accession>A0A7W7MZC3</accession>
<reference evidence="2 3" key="1">
    <citation type="submission" date="2020-08" db="EMBL/GenBank/DDBJ databases">
        <title>Sequencing the genomes of 1000 actinobacteria strains.</title>
        <authorList>
            <person name="Klenk H.-P."/>
        </authorList>
    </citation>
    <scope>NUCLEOTIDE SEQUENCE [LARGE SCALE GENOMIC DNA]</scope>
    <source>
        <strain evidence="2 3">DSM 44772</strain>
    </source>
</reference>
<protein>
    <recommendedName>
        <fullName evidence="4">Secreted protein</fullName>
    </recommendedName>
</protein>
<feature type="region of interest" description="Disordered" evidence="1">
    <location>
        <begin position="34"/>
        <end position="110"/>
    </location>
</feature>
<dbReference type="AlphaFoldDB" id="A0A7W7MZC3"/>
<evidence type="ECO:0000313" key="3">
    <source>
        <dbReference type="Proteomes" id="UP000549343"/>
    </source>
</evidence>
<dbReference type="RefSeq" id="WP_221480835.1">
    <property type="nucleotide sequence ID" value="NZ_BAAAHD010000043.1"/>
</dbReference>
<name>A0A7W7MZC3_9ACTN</name>
<dbReference type="EMBL" id="JACHMV010000001">
    <property type="protein sequence ID" value="MBB4776826.1"/>
    <property type="molecule type" value="Genomic_DNA"/>
</dbReference>
<evidence type="ECO:0008006" key="4">
    <source>
        <dbReference type="Google" id="ProtNLM"/>
    </source>
</evidence>